<gene>
    <name evidence="1" type="ORF">DRV85_07345</name>
</gene>
<organism evidence="1 2">
    <name type="scientific">Rhodosalinus halophilus</name>
    <dbReference type="NCBI Taxonomy" id="2259333"/>
    <lineage>
        <taxon>Bacteria</taxon>
        <taxon>Pseudomonadati</taxon>
        <taxon>Pseudomonadota</taxon>
        <taxon>Alphaproteobacteria</taxon>
        <taxon>Rhodobacterales</taxon>
        <taxon>Paracoccaceae</taxon>
        <taxon>Rhodosalinus</taxon>
    </lineage>
</organism>
<keyword evidence="2" id="KW-1185">Reference proteome</keyword>
<comment type="caution">
    <text evidence="1">The sequence shown here is derived from an EMBL/GenBank/DDBJ whole genome shotgun (WGS) entry which is preliminary data.</text>
</comment>
<sequence>MTGTALILGPNGRFGRHVANALAQRGWTLRRFDRQNDDLDRAAEGADLIVNGWNPAYPDWAAQLPGQTAAIRRAAERSGATVLVPGNVYVFGPEAPERLGPETPHRAHNPLGRLRIEMEQSWRDSNVQVILLRCGDFLDDAASGNWFDRVMAPKLTRGVLTYPGRADIPHAWAYLPDVARAAADLVERRGALPRFAEIPFPGHTLTGQALGELCAAALGRPVRIERFAWWQLALATPFWPMARHLREMRYLWDMPHWLEGETLAASLPDFRATSPAEAVGSAVGAALADRAGQPSGAMSAQTSR</sequence>
<name>A0A365UB72_9RHOB</name>
<accession>A0A365UB72</accession>
<protein>
    <submittedName>
        <fullName evidence="1">Epimerase</fullName>
    </submittedName>
</protein>
<dbReference type="OrthoDB" id="7170465at2"/>
<dbReference type="EMBL" id="QNTQ01000006">
    <property type="protein sequence ID" value="RBI85547.1"/>
    <property type="molecule type" value="Genomic_DNA"/>
</dbReference>
<evidence type="ECO:0000313" key="2">
    <source>
        <dbReference type="Proteomes" id="UP000253370"/>
    </source>
</evidence>
<dbReference type="RefSeq" id="WP_113288805.1">
    <property type="nucleotide sequence ID" value="NZ_QNTQ01000006.1"/>
</dbReference>
<dbReference type="InterPro" id="IPR036291">
    <property type="entry name" value="NAD(P)-bd_dom_sf"/>
</dbReference>
<dbReference type="Gene3D" id="3.40.50.720">
    <property type="entry name" value="NAD(P)-binding Rossmann-like Domain"/>
    <property type="match status" value="1"/>
</dbReference>
<evidence type="ECO:0000313" key="1">
    <source>
        <dbReference type="EMBL" id="RBI85547.1"/>
    </source>
</evidence>
<dbReference type="SUPFAM" id="SSF51735">
    <property type="entry name" value="NAD(P)-binding Rossmann-fold domains"/>
    <property type="match status" value="1"/>
</dbReference>
<proteinExistence type="predicted"/>
<dbReference type="Proteomes" id="UP000253370">
    <property type="component" value="Unassembled WGS sequence"/>
</dbReference>
<reference evidence="1 2" key="1">
    <citation type="submission" date="2018-07" db="EMBL/GenBank/DDBJ databases">
        <title>Rhodosalinus sp. strain E84T genomic sequence and assembly.</title>
        <authorList>
            <person name="Liu Z.-W."/>
            <person name="Lu D.-C."/>
        </authorList>
    </citation>
    <scope>NUCLEOTIDE SEQUENCE [LARGE SCALE GENOMIC DNA]</scope>
    <source>
        <strain evidence="1 2">E84</strain>
    </source>
</reference>
<dbReference type="AlphaFoldDB" id="A0A365UB72"/>